<protein>
    <submittedName>
        <fullName evidence="1">RCG63632</fullName>
    </submittedName>
</protein>
<dbReference type="EMBL" id="CH473953">
    <property type="protein sequence ID" value="EDM11708.1"/>
    <property type="molecule type" value="Genomic_DNA"/>
</dbReference>
<organism evidence="1 2">
    <name type="scientific">Rattus norvegicus</name>
    <name type="common">Rat</name>
    <dbReference type="NCBI Taxonomy" id="10116"/>
    <lineage>
        <taxon>Eukaryota</taxon>
        <taxon>Metazoa</taxon>
        <taxon>Chordata</taxon>
        <taxon>Craniata</taxon>
        <taxon>Vertebrata</taxon>
        <taxon>Euteleostomi</taxon>
        <taxon>Mammalia</taxon>
        <taxon>Eutheria</taxon>
        <taxon>Euarchontoglires</taxon>
        <taxon>Glires</taxon>
        <taxon>Rodentia</taxon>
        <taxon>Myomorpha</taxon>
        <taxon>Muroidea</taxon>
        <taxon>Muridae</taxon>
        <taxon>Murinae</taxon>
        <taxon>Rattus</taxon>
    </lineage>
</organism>
<evidence type="ECO:0000313" key="1">
    <source>
        <dbReference type="EMBL" id="EDM11708.1"/>
    </source>
</evidence>
<evidence type="ECO:0000313" key="2">
    <source>
        <dbReference type="Proteomes" id="UP000234681"/>
    </source>
</evidence>
<reference evidence="2" key="1">
    <citation type="submission" date="2005-09" db="EMBL/GenBank/DDBJ databases">
        <authorList>
            <person name="Mural R.J."/>
            <person name="Li P.W."/>
            <person name="Adams M.D."/>
            <person name="Amanatides P.G."/>
            <person name="Baden-Tillson H."/>
            <person name="Barnstead M."/>
            <person name="Chin S.H."/>
            <person name="Dew I."/>
            <person name="Evans C.A."/>
            <person name="Ferriera S."/>
            <person name="Flanigan M."/>
            <person name="Fosler C."/>
            <person name="Glodek A."/>
            <person name="Gu Z."/>
            <person name="Holt R.A."/>
            <person name="Jennings D."/>
            <person name="Kraft C.L."/>
            <person name="Lu F."/>
            <person name="Nguyen T."/>
            <person name="Nusskern D.R."/>
            <person name="Pfannkoch C.M."/>
            <person name="Sitter C."/>
            <person name="Sutton G.G."/>
            <person name="Venter J.C."/>
            <person name="Wang Z."/>
            <person name="Woodage T."/>
            <person name="Zheng X.H."/>
            <person name="Zhong F."/>
        </authorList>
    </citation>
    <scope>NUCLEOTIDE SEQUENCE [LARGE SCALE GENOMIC DNA]</scope>
    <source>
        <strain>BN</strain>
        <strain evidence="2">Sprague-Dawley</strain>
    </source>
</reference>
<proteinExistence type="predicted"/>
<accession>A6HWX7</accession>
<name>A6HWX7_RAT</name>
<sequence length="146" mass="15469">MFEASPSLQSASCSTDSIEHPHSALAAPAFPRSLAHLAVPSPDSAVKCGHSFLLLLECKPWACWSPFAVLAAASTVPSIRPEELQAARSVFSVDPSAGSYLEANWHVCLELVSASHGTGTDSVMWTFSQTCVHEAAAEKQEGDICK</sequence>
<gene>
    <name evidence="1" type="ORF">rCG_63632</name>
</gene>
<dbReference type="AlphaFoldDB" id="A6HWX7"/>
<dbReference type="Proteomes" id="UP000234681">
    <property type="component" value="Chromosome 1"/>
</dbReference>